<proteinExistence type="predicted"/>
<evidence type="ECO:0000313" key="3">
    <source>
        <dbReference type="Proteomes" id="UP000706926"/>
    </source>
</evidence>
<evidence type="ECO:0000313" key="2">
    <source>
        <dbReference type="EMBL" id="MBP1895875.1"/>
    </source>
</evidence>
<comment type="caution">
    <text evidence="2">The sequence shown here is derived from an EMBL/GenBank/DDBJ whole genome shotgun (WGS) entry which is preliminary data.</text>
</comment>
<evidence type="ECO:0000259" key="1">
    <source>
        <dbReference type="Pfam" id="PF20020"/>
    </source>
</evidence>
<dbReference type="InterPro" id="IPR045536">
    <property type="entry name" value="DUF6431"/>
</dbReference>
<dbReference type="Proteomes" id="UP000706926">
    <property type="component" value="Unassembled WGS sequence"/>
</dbReference>
<keyword evidence="3" id="KW-1185">Reference proteome</keyword>
<gene>
    <name evidence="2" type="ORF">J2Z18_004985</name>
</gene>
<name>A0ABS4FI06_9BACL</name>
<feature type="domain" description="DUF6431" evidence="1">
    <location>
        <begin position="29"/>
        <end position="97"/>
    </location>
</feature>
<dbReference type="RefSeq" id="WP_210095483.1">
    <property type="nucleotide sequence ID" value="NZ_CP139098.1"/>
</dbReference>
<reference evidence="2 3" key="1">
    <citation type="submission" date="2021-03" db="EMBL/GenBank/DDBJ databases">
        <title>Genomic Encyclopedia of Type Strains, Phase IV (KMG-IV): sequencing the most valuable type-strain genomes for metagenomic binning, comparative biology and taxonomic classification.</title>
        <authorList>
            <person name="Goeker M."/>
        </authorList>
    </citation>
    <scope>NUCLEOTIDE SEQUENCE [LARGE SCALE GENOMIC DNA]</scope>
    <source>
        <strain evidence="2 3">DSM 15596</strain>
    </source>
</reference>
<sequence>MSKVLYFGLSCKAYLRTFENQSPDVQICCDDCGRLLHKHGRYWRGVVTKHEVILIPIYRWYCPACNKTISLLPEFLIPWARYATWVREAALKRKRKGFSWRQIAESTTTSSVRYSFRTLKRWWARHLHRAANAALWVAGQFIAGGVDEDMLRLYPTMMNPTPMDTLDWLNKLLSRFIPAGASRRGYWTFLNAGLPACSITLINSFSIRRQGARQAKVASKIALKIAWTASCPPDPTKYAPSLVSSVYGILS</sequence>
<dbReference type="Pfam" id="PF20020">
    <property type="entry name" value="DUF6431"/>
    <property type="match status" value="1"/>
</dbReference>
<dbReference type="GeneID" id="95406865"/>
<protein>
    <recommendedName>
        <fullName evidence="1">DUF6431 domain-containing protein</fullName>
    </recommendedName>
</protein>
<organism evidence="2 3">
    <name type="scientific">Paenibacillus lactis</name>
    <dbReference type="NCBI Taxonomy" id="228574"/>
    <lineage>
        <taxon>Bacteria</taxon>
        <taxon>Bacillati</taxon>
        <taxon>Bacillota</taxon>
        <taxon>Bacilli</taxon>
        <taxon>Bacillales</taxon>
        <taxon>Paenibacillaceae</taxon>
        <taxon>Paenibacillus</taxon>
    </lineage>
</organism>
<dbReference type="EMBL" id="JAGGKI010000017">
    <property type="protein sequence ID" value="MBP1895875.1"/>
    <property type="molecule type" value="Genomic_DNA"/>
</dbReference>
<accession>A0ABS4FI06</accession>